<dbReference type="InterPro" id="IPR017937">
    <property type="entry name" value="Thioredoxin_CS"/>
</dbReference>
<dbReference type="InterPro" id="IPR000866">
    <property type="entry name" value="AhpC/TSA"/>
</dbReference>
<reference evidence="7 8" key="1">
    <citation type="submission" date="2022-01" db="EMBL/GenBank/DDBJ databases">
        <authorList>
            <person name="Won M."/>
            <person name="Kim S.-J."/>
            <person name="Kwon S.-W."/>
        </authorList>
    </citation>
    <scope>NUCLEOTIDE SEQUENCE [LARGE SCALE GENOMIC DNA]</scope>
    <source>
        <strain evidence="7 8">KCTC 23505</strain>
    </source>
</reference>
<evidence type="ECO:0000313" key="8">
    <source>
        <dbReference type="Proteomes" id="UP001521209"/>
    </source>
</evidence>
<organism evidence="7 8">
    <name type="scientific">Acidiphilium iwatense</name>
    <dbReference type="NCBI Taxonomy" id="768198"/>
    <lineage>
        <taxon>Bacteria</taxon>
        <taxon>Pseudomonadati</taxon>
        <taxon>Pseudomonadota</taxon>
        <taxon>Alphaproteobacteria</taxon>
        <taxon>Acetobacterales</taxon>
        <taxon>Acidocellaceae</taxon>
        <taxon>Acidiphilium</taxon>
    </lineage>
</organism>
<gene>
    <name evidence="7" type="ORF">L2A60_18320</name>
</gene>
<dbReference type="PANTHER" id="PTHR42852:SF6">
    <property type="entry name" value="THIOL:DISULFIDE INTERCHANGE PROTEIN DSBE"/>
    <property type="match status" value="1"/>
</dbReference>
<dbReference type="Pfam" id="PF00578">
    <property type="entry name" value="AhpC-TSA"/>
    <property type="match status" value="1"/>
</dbReference>
<evidence type="ECO:0000256" key="3">
    <source>
        <dbReference type="ARBA" id="ARBA00023157"/>
    </source>
</evidence>
<evidence type="ECO:0000313" key="7">
    <source>
        <dbReference type="EMBL" id="MCF3948618.1"/>
    </source>
</evidence>
<evidence type="ECO:0000256" key="4">
    <source>
        <dbReference type="ARBA" id="ARBA00023284"/>
    </source>
</evidence>
<proteinExistence type="predicted"/>
<dbReference type="PANTHER" id="PTHR42852">
    <property type="entry name" value="THIOL:DISULFIDE INTERCHANGE PROTEIN DSBE"/>
    <property type="match status" value="1"/>
</dbReference>
<evidence type="ECO:0000256" key="5">
    <source>
        <dbReference type="SAM" id="Phobius"/>
    </source>
</evidence>
<feature type="domain" description="Thioredoxin" evidence="6">
    <location>
        <begin position="46"/>
        <end position="184"/>
    </location>
</feature>
<dbReference type="PROSITE" id="PS00194">
    <property type="entry name" value="THIOREDOXIN_1"/>
    <property type="match status" value="1"/>
</dbReference>
<protein>
    <submittedName>
        <fullName evidence="7">DsbE family thiol:disulfide interchange protein</fullName>
    </submittedName>
</protein>
<keyword evidence="3" id="KW-1015">Disulfide bond</keyword>
<name>A0ABS9E2Q0_9PROT</name>
<dbReference type="PROSITE" id="PS51352">
    <property type="entry name" value="THIOREDOXIN_2"/>
    <property type="match status" value="1"/>
</dbReference>
<dbReference type="InterPro" id="IPR004799">
    <property type="entry name" value="Periplasmic_diS_OxRdtase_DsbE"/>
</dbReference>
<dbReference type="EMBL" id="JAKGBZ010000064">
    <property type="protein sequence ID" value="MCF3948618.1"/>
    <property type="molecule type" value="Genomic_DNA"/>
</dbReference>
<accession>A0ABS9E2Q0</accession>
<dbReference type="RefSeq" id="WP_013640718.1">
    <property type="nucleotide sequence ID" value="NZ_JAKGBZ010000064.1"/>
</dbReference>
<dbReference type="Gene3D" id="3.40.30.10">
    <property type="entry name" value="Glutaredoxin"/>
    <property type="match status" value="1"/>
</dbReference>
<evidence type="ECO:0000256" key="2">
    <source>
        <dbReference type="ARBA" id="ARBA00022748"/>
    </source>
</evidence>
<feature type="transmembrane region" description="Helical" evidence="5">
    <location>
        <begin position="12"/>
        <end position="30"/>
    </location>
</feature>
<comment type="subcellular location">
    <subcellularLocation>
        <location evidence="1">Cell envelope</location>
    </subcellularLocation>
</comment>
<keyword evidence="8" id="KW-1185">Reference proteome</keyword>
<dbReference type="InterPro" id="IPR013766">
    <property type="entry name" value="Thioredoxin_domain"/>
</dbReference>
<evidence type="ECO:0000259" key="6">
    <source>
        <dbReference type="PROSITE" id="PS51352"/>
    </source>
</evidence>
<keyword evidence="5" id="KW-0472">Membrane</keyword>
<dbReference type="NCBIfam" id="TIGR00385">
    <property type="entry name" value="dsbE"/>
    <property type="match status" value="1"/>
</dbReference>
<keyword evidence="5" id="KW-1133">Transmembrane helix</keyword>
<sequence length="187" mass="20329">MATSQISRRLMLGIPLATVAVGGIGFYALLERMRTGTYNPQAFNNPLVGHKVPPFTLPGVDGNKGFDQAALVAQKRPVLVNFFASWCVACKAEAPYLVGIAKSGLDIWGIAYQDKPKPLALYLAEYGNPYRRIASDLSGRVAINWGVYGVPESFLVTPGGMVRWHTAGPLFPEIIENQLKPALRLLS</sequence>
<dbReference type="SUPFAM" id="SSF52833">
    <property type="entry name" value="Thioredoxin-like"/>
    <property type="match status" value="1"/>
</dbReference>
<dbReference type="InterPro" id="IPR036249">
    <property type="entry name" value="Thioredoxin-like_sf"/>
</dbReference>
<keyword evidence="5" id="KW-0812">Transmembrane</keyword>
<dbReference type="Proteomes" id="UP001521209">
    <property type="component" value="Unassembled WGS sequence"/>
</dbReference>
<keyword evidence="2" id="KW-0201">Cytochrome c-type biogenesis</keyword>
<dbReference type="InterPro" id="IPR050553">
    <property type="entry name" value="Thioredoxin_ResA/DsbE_sf"/>
</dbReference>
<comment type="caution">
    <text evidence="7">The sequence shown here is derived from an EMBL/GenBank/DDBJ whole genome shotgun (WGS) entry which is preliminary data.</text>
</comment>
<evidence type="ECO:0000256" key="1">
    <source>
        <dbReference type="ARBA" id="ARBA00004196"/>
    </source>
</evidence>
<keyword evidence="4" id="KW-0676">Redox-active center</keyword>